<dbReference type="Proteomes" id="UP000316778">
    <property type="component" value="Unassembled WGS sequence"/>
</dbReference>
<evidence type="ECO:0000313" key="6">
    <source>
        <dbReference type="EMBL" id="TWI88610.1"/>
    </source>
</evidence>
<reference evidence="6 7" key="1">
    <citation type="journal article" date="2013" name="Stand. Genomic Sci.">
        <title>Genomic Encyclopedia of Type Strains, Phase I: The one thousand microbial genomes (KMG-I) project.</title>
        <authorList>
            <person name="Kyrpides N.C."/>
            <person name="Woyke T."/>
            <person name="Eisen J.A."/>
            <person name="Garrity G."/>
            <person name="Lilburn T.G."/>
            <person name="Beck B.J."/>
            <person name="Whitman W.B."/>
            <person name="Hugenholtz P."/>
            <person name="Klenk H.P."/>
        </authorList>
    </citation>
    <scope>NUCLEOTIDE SEQUENCE [LARGE SCALE GENOMIC DNA]</scope>
    <source>
        <strain evidence="6 7">DSM 13484</strain>
    </source>
</reference>
<evidence type="ECO:0000256" key="4">
    <source>
        <dbReference type="PROSITE-ProRule" id="PRU00335"/>
    </source>
</evidence>
<dbReference type="SUPFAM" id="SSF48498">
    <property type="entry name" value="Tetracyclin repressor-like, C-terminal domain"/>
    <property type="match status" value="1"/>
</dbReference>
<accession>A0A562T6I3</accession>
<keyword evidence="2 4" id="KW-0238">DNA-binding</keyword>
<organism evidence="6 7">
    <name type="scientific">Chitinophaga japonensis</name>
    <name type="common">Flexibacter japonensis</name>
    <dbReference type="NCBI Taxonomy" id="104662"/>
    <lineage>
        <taxon>Bacteria</taxon>
        <taxon>Pseudomonadati</taxon>
        <taxon>Bacteroidota</taxon>
        <taxon>Chitinophagia</taxon>
        <taxon>Chitinophagales</taxon>
        <taxon>Chitinophagaceae</taxon>
        <taxon>Chitinophaga</taxon>
    </lineage>
</organism>
<keyword evidence="3" id="KW-0804">Transcription</keyword>
<dbReference type="SUPFAM" id="SSF46689">
    <property type="entry name" value="Homeodomain-like"/>
    <property type="match status" value="1"/>
</dbReference>
<feature type="domain" description="HTH tetR-type" evidence="5">
    <location>
        <begin position="5"/>
        <end position="65"/>
    </location>
</feature>
<dbReference type="GO" id="GO:0003677">
    <property type="term" value="F:DNA binding"/>
    <property type="evidence" value="ECO:0007669"/>
    <property type="project" value="UniProtKB-UniRule"/>
</dbReference>
<gene>
    <name evidence="6" type="ORF">LX66_2696</name>
</gene>
<dbReference type="InterPro" id="IPR009057">
    <property type="entry name" value="Homeodomain-like_sf"/>
</dbReference>
<comment type="caution">
    <text evidence="6">The sequence shown here is derived from an EMBL/GenBank/DDBJ whole genome shotgun (WGS) entry which is preliminary data.</text>
</comment>
<evidence type="ECO:0000256" key="2">
    <source>
        <dbReference type="ARBA" id="ARBA00023125"/>
    </source>
</evidence>
<dbReference type="AlphaFoldDB" id="A0A562T6I3"/>
<evidence type="ECO:0000259" key="5">
    <source>
        <dbReference type="PROSITE" id="PS50977"/>
    </source>
</evidence>
<dbReference type="Gene3D" id="1.10.357.10">
    <property type="entry name" value="Tetracycline Repressor, domain 2"/>
    <property type="match status" value="1"/>
</dbReference>
<dbReference type="Pfam" id="PF00440">
    <property type="entry name" value="TetR_N"/>
    <property type="match status" value="1"/>
</dbReference>
<keyword evidence="7" id="KW-1185">Reference proteome</keyword>
<dbReference type="InterPro" id="IPR001647">
    <property type="entry name" value="HTH_TetR"/>
</dbReference>
<name>A0A562T6I3_CHIJA</name>
<dbReference type="EMBL" id="VLLG01000003">
    <property type="protein sequence ID" value="TWI88610.1"/>
    <property type="molecule type" value="Genomic_DNA"/>
</dbReference>
<keyword evidence="1" id="KW-0805">Transcription regulation</keyword>
<protein>
    <submittedName>
        <fullName evidence="6">TetR family transcriptional regulator</fullName>
    </submittedName>
</protein>
<dbReference type="InterPro" id="IPR011075">
    <property type="entry name" value="TetR_C"/>
</dbReference>
<dbReference type="Pfam" id="PF16925">
    <property type="entry name" value="TetR_C_13"/>
    <property type="match status" value="1"/>
</dbReference>
<dbReference type="PROSITE" id="PS50977">
    <property type="entry name" value="HTH_TETR_2"/>
    <property type="match status" value="1"/>
</dbReference>
<sequence>MTKAERTRRYIIEKAAPIINRKGMAGTSISDIMEATQLAKGGVYGNFESKEEICAEALDYLLRKVSAAIEAKLATKHSYGDKLFALLDYYKGSLKIPGFSGCPLLNFGTEADDTNPLIKQKVSKAIAYSQQRIASMISAGIAAGEFAKELDAGLFALKAFAMIEGALWMSHVQGNNRQLRIVTDLLKKEIMAHSL</sequence>
<evidence type="ECO:0000256" key="3">
    <source>
        <dbReference type="ARBA" id="ARBA00023163"/>
    </source>
</evidence>
<dbReference type="OrthoDB" id="9798857at2"/>
<dbReference type="PANTHER" id="PTHR47506:SF3">
    <property type="entry name" value="HTH-TYPE TRANSCRIPTIONAL REGULATOR LMRA"/>
    <property type="match status" value="1"/>
</dbReference>
<evidence type="ECO:0000313" key="7">
    <source>
        <dbReference type="Proteomes" id="UP000316778"/>
    </source>
</evidence>
<dbReference type="InterPro" id="IPR036271">
    <property type="entry name" value="Tet_transcr_reg_TetR-rel_C_sf"/>
</dbReference>
<feature type="DNA-binding region" description="H-T-H motif" evidence="4">
    <location>
        <begin position="28"/>
        <end position="47"/>
    </location>
</feature>
<dbReference type="RefSeq" id="WP_145714229.1">
    <property type="nucleotide sequence ID" value="NZ_BAAAFY010000001.1"/>
</dbReference>
<proteinExistence type="predicted"/>
<evidence type="ECO:0000256" key="1">
    <source>
        <dbReference type="ARBA" id="ARBA00023015"/>
    </source>
</evidence>
<dbReference type="PANTHER" id="PTHR47506">
    <property type="entry name" value="TRANSCRIPTIONAL REGULATORY PROTEIN"/>
    <property type="match status" value="1"/>
</dbReference>